<evidence type="ECO:0000313" key="3">
    <source>
        <dbReference type="Proteomes" id="UP000318995"/>
    </source>
</evidence>
<name>A0A5C5VS99_9BACT</name>
<organism evidence="2 3">
    <name type="scientific">Botrimarina hoheduenensis</name>
    <dbReference type="NCBI Taxonomy" id="2528000"/>
    <lineage>
        <taxon>Bacteria</taxon>
        <taxon>Pseudomonadati</taxon>
        <taxon>Planctomycetota</taxon>
        <taxon>Planctomycetia</taxon>
        <taxon>Pirellulales</taxon>
        <taxon>Lacipirellulaceae</taxon>
        <taxon>Botrimarina</taxon>
    </lineage>
</organism>
<feature type="region of interest" description="Disordered" evidence="1">
    <location>
        <begin position="79"/>
        <end position="104"/>
    </location>
</feature>
<dbReference type="EMBL" id="SJPH01000008">
    <property type="protein sequence ID" value="TWT41516.1"/>
    <property type="molecule type" value="Genomic_DNA"/>
</dbReference>
<comment type="caution">
    <text evidence="2">The sequence shown here is derived from an EMBL/GenBank/DDBJ whole genome shotgun (WGS) entry which is preliminary data.</text>
</comment>
<dbReference type="OrthoDB" id="9846947at2"/>
<gene>
    <name evidence="2" type="ORF">Pla111_28920</name>
</gene>
<reference evidence="2 3" key="1">
    <citation type="submission" date="2019-02" db="EMBL/GenBank/DDBJ databases">
        <title>Deep-cultivation of Planctomycetes and their phenomic and genomic characterization uncovers novel biology.</title>
        <authorList>
            <person name="Wiegand S."/>
            <person name="Jogler M."/>
            <person name="Boedeker C."/>
            <person name="Pinto D."/>
            <person name="Vollmers J."/>
            <person name="Rivas-Marin E."/>
            <person name="Kohn T."/>
            <person name="Peeters S.H."/>
            <person name="Heuer A."/>
            <person name="Rast P."/>
            <person name="Oberbeckmann S."/>
            <person name="Bunk B."/>
            <person name="Jeske O."/>
            <person name="Meyerdierks A."/>
            <person name="Storesund J.E."/>
            <person name="Kallscheuer N."/>
            <person name="Luecker S."/>
            <person name="Lage O.M."/>
            <person name="Pohl T."/>
            <person name="Merkel B.J."/>
            <person name="Hornburger P."/>
            <person name="Mueller R.-W."/>
            <person name="Bruemmer F."/>
            <person name="Labrenz M."/>
            <person name="Spormann A.M."/>
            <person name="Op Den Camp H."/>
            <person name="Overmann J."/>
            <person name="Amann R."/>
            <person name="Jetten M.S.M."/>
            <person name="Mascher T."/>
            <person name="Medema M.H."/>
            <person name="Devos D.P."/>
            <person name="Kaster A.-K."/>
            <person name="Ovreas L."/>
            <person name="Rohde M."/>
            <person name="Galperin M.Y."/>
            <person name="Jogler C."/>
        </authorList>
    </citation>
    <scope>NUCLEOTIDE SEQUENCE [LARGE SCALE GENOMIC DNA]</scope>
    <source>
        <strain evidence="2 3">Pla111</strain>
    </source>
</reference>
<protein>
    <submittedName>
        <fullName evidence="2">Uncharacterized protein</fullName>
    </submittedName>
</protein>
<dbReference type="AlphaFoldDB" id="A0A5C5VS99"/>
<dbReference type="RefSeq" id="WP_146575110.1">
    <property type="nucleotide sequence ID" value="NZ_SJPH01000008.1"/>
</dbReference>
<evidence type="ECO:0000313" key="2">
    <source>
        <dbReference type="EMBL" id="TWT41516.1"/>
    </source>
</evidence>
<evidence type="ECO:0000256" key="1">
    <source>
        <dbReference type="SAM" id="MobiDB-lite"/>
    </source>
</evidence>
<keyword evidence="3" id="KW-1185">Reference proteome</keyword>
<dbReference type="Proteomes" id="UP000318995">
    <property type="component" value="Unassembled WGS sequence"/>
</dbReference>
<proteinExistence type="predicted"/>
<accession>A0A5C5VS99</accession>
<sequence>MSRRTPKPRYEAAVYQDDPDAIATVSVFDPDRNSTIPVEIGFYYHEKTVGKIYLLGDVRSRQLLSEADAIDLVRFTKSRPSDAAPKQDVKPAASYRPVAGPTRQ</sequence>